<dbReference type="Pfam" id="PF00005">
    <property type="entry name" value="ABC_tran"/>
    <property type="match status" value="2"/>
</dbReference>
<dbReference type="InterPro" id="IPR003439">
    <property type="entry name" value="ABC_transporter-like_ATP-bd"/>
</dbReference>
<evidence type="ECO:0000313" key="6">
    <source>
        <dbReference type="Proteomes" id="UP000094569"/>
    </source>
</evidence>
<reference evidence="5 6" key="1">
    <citation type="journal article" date="2016" name="BMC Genomics">
        <title>Comparative genomic and transcriptomic analyses of the Fuzhuan brick tea-fermentation fungus Aspergillus cristatus.</title>
        <authorList>
            <person name="Ge Y."/>
            <person name="Wang Y."/>
            <person name="Liu Y."/>
            <person name="Tan Y."/>
            <person name="Ren X."/>
            <person name="Zhang X."/>
            <person name="Hyde K.D."/>
            <person name="Liu Y."/>
            <person name="Liu Z."/>
        </authorList>
    </citation>
    <scope>NUCLEOTIDE SEQUENCE [LARGE SCALE GENOMIC DNA]</scope>
    <source>
        <strain evidence="5 6">GZAAS20.1005</strain>
    </source>
</reference>
<dbReference type="PANTHER" id="PTHR43514">
    <property type="entry name" value="ABC TRANSPORTER I FAMILY MEMBER 10"/>
    <property type="match status" value="1"/>
</dbReference>
<feature type="compositionally biased region" description="Basic and acidic residues" evidence="3">
    <location>
        <begin position="827"/>
        <end position="846"/>
    </location>
</feature>
<dbReference type="OrthoDB" id="10255969at2759"/>
<feature type="domain" description="ABC transporter" evidence="4">
    <location>
        <begin position="93"/>
        <end position="318"/>
    </location>
</feature>
<dbReference type="InterPro" id="IPR027417">
    <property type="entry name" value="P-loop_NTPase"/>
</dbReference>
<dbReference type="InterPro" id="IPR050334">
    <property type="entry name" value="Molybdenum_import_ModC"/>
</dbReference>
<keyword evidence="1" id="KW-0547">Nucleotide-binding</keyword>
<organism evidence="5 6">
    <name type="scientific">Aspergillus cristatus</name>
    <name type="common">Chinese Fuzhuan brick tea-fermentation fungus</name>
    <name type="synonym">Eurotium cristatum</name>
    <dbReference type="NCBI Taxonomy" id="573508"/>
    <lineage>
        <taxon>Eukaryota</taxon>
        <taxon>Fungi</taxon>
        <taxon>Dikarya</taxon>
        <taxon>Ascomycota</taxon>
        <taxon>Pezizomycotina</taxon>
        <taxon>Eurotiomycetes</taxon>
        <taxon>Eurotiomycetidae</taxon>
        <taxon>Eurotiales</taxon>
        <taxon>Aspergillaceae</taxon>
        <taxon>Aspergillus</taxon>
        <taxon>Aspergillus subgen. Aspergillus</taxon>
    </lineage>
</organism>
<dbReference type="PANTHER" id="PTHR43514:SF4">
    <property type="entry name" value="ABC TRANSPORTER I FAMILY MEMBER 10"/>
    <property type="match status" value="1"/>
</dbReference>
<dbReference type="SMART" id="SM00382">
    <property type="entry name" value="AAA"/>
    <property type="match status" value="2"/>
</dbReference>
<dbReference type="VEuPathDB" id="FungiDB:SI65_05122"/>
<dbReference type="AlphaFoldDB" id="A0A1E3BGQ5"/>
<keyword evidence="2" id="KW-0067">ATP-binding</keyword>
<dbReference type="GO" id="GO:0016887">
    <property type="term" value="F:ATP hydrolysis activity"/>
    <property type="evidence" value="ECO:0007669"/>
    <property type="project" value="InterPro"/>
</dbReference>
<dbReference type="GO" id="GO:0005739">
    <property type="term" value="C:mitochondrion"/>
    <property type="evidence" value="ECO:0007669"/>
    <property type="project" value="TreeGrafter"/>
</dbReference>
<gene>
    <name evidence="5" type="ORF">SI65_05122</name>
</gene>
<evidence type="ECO:0000256" key="1">
    <source>
        <dbReference type="ARBA" id="ARBA00022741"/>
    </source>
</evidence>
<evidence type="ECO:0000256" key="2">
    <source>
        <dbReference type="ARBA" id="ARBA00022840"/>
    </source>
</evidence>
<feature type="domain" description="ABC transporter" evidence="4">
    <location>
        <begin position="381"/>
        <end position="713"/>
    </location>
</feature>
<name>A0A1E3BGQ5_ASPCR</name>
<evidence type="ECO:0000259" key="4">
    <source>
        <dbReference type="PROSITE" id="PS50893"/>
    </source>
</evidence>
<accession>A0A1E3BGQ5</accession>
<dbReference type="GO" id="GO:0005524">
    <property type="term" value="F:ATP binding"/>
    <property type="evidence" value="ECO:0007669"/>
    <property type="project" value="UniProtKB-KW"/>
</dbReference>
<evidence type="ECO:0000256" key="3">
    <source>
        <dbReference type="SAM" id="MobiDB-lite"/>
    </source>
</evidence>
<keyword evidence="6" id="KW-1185">Reference proteome</keyword>
<dbReference type="Gene3D" id="3.40.50.300">
    <property type="entry name" value="P-loop containing nucleotide triphosphate hydrolases"/>
    <property type="match status" value="2"/>
</dbReference>
<dbReference type="PROSITE" id="PS50893">
    <property type="entry name" value="ABC_TRANSPORTER_2"/>
    <property type="match status" value="2"/>
</dbReference>
<evidence type="ECO:0000313" key="5">
    <source>
        <dbReference type="EMBL" id="ODM20134.1"/>
    </source>
</evidence>
<dbReference type="InterPro" id="IPR003593">
    <property type="entry name" value="AAA+_ATPase"/>
</dbReference>
<dbReference type="EMBL" id="JXNT01000004">
    <property type="protein sequence ID" value="ODM20134.1"/>
    <property type="molecule type" value="Genomic_DNA"/>
</dbReference>
<dbReference type="SUPFAM" id="SSF52540">
    <property type="entry name" value="P-loop containing nucleoside triphosphate hydrolases"/>
    <property type="match status" value="2"/>
</dbReference>
<feature type="region of interest" description="Disordered" evidence="3">
    <location>
        <begin position="774"/>
        <end position="846"/>
    </location>
</feature>
<dbReference type="STRING" id="573508.A0A1E3BGQ5"/>
<comment type="caution">
    <text evidence="5">The sequence shown here is derived from an EMBL/GenBank/DDBJ whole genome shotgun (WGS) entry which is preliminary data.</text>
</comment>
<proteinExistence type="predicted"/>
<protein>
    <recommendedName>
        <fullName evidence="4">ABC transporter domain-containing protein</fullName>
    </recommendedName>
</protein>
<feature type="compositionally biased region" description="Basic and acidic residues" evidence="3">
    <location>
        <begin position="777"/>
        <end position="799"/>
    </location>
</feature>
<dbReference type="Proteomes" id="UP000094569">
    <property type="component" value="Unassembled WGS sequence"/>
</dbReference>
<sequence>MLRRPLLWTGILRTPSPRLLRHASSVPPLIRIEKGTFYQRYPTPGDAATGQNPPLFPSLNFVLPAKPESVSTKEKDESQKQQHWAVIGSSGRTSFLDVLRGQYICDPPTARSYPFLLTDEIAEKDPRLRFVGNAVQYIGFSGEGSGAIGGTRGAYLSARYESHREETDWTVGQYLKGQTELNPLEGFEDGKVKDKVLLDQVISDLRLKELLDMPVANLSNGQTRRARIAKALLSKPELLLLDDPFMGLDPATVRGISGFLHQLAAKSSPRLILALRPQDTVPEWITHVVILGNNNRVLLQGSRAEVNQALEVWRRLPTKNQTGLRPGDKKIYAQAADDMEKGFLDKQLLWDLDLVKSKADKTVPAAAQGGEPLIEMDGVRVQYDDKVVLGNWEQDINGKKQEGLHWTVRRGERWVVLGANGSGKTTLLSMITSDHPQAYAMPLKLFGRSRLPEAGKPGISLFELQSRMGHSSPEIHAFFPRQLTIRQSIESAFADTFLSRPKLNHDCDLDVSAALRFFKAELDPDAASPTKENPPSIESKSGDAFPDIGLSHRMQKQPYFPTDYDVDYADTVTFGQLSTAQQRVVLFIRALIHKPDIIILDEALSSMPASTRDKCIAFLETGETIPPHLIPPPGTRRSKNEEPLIKSFNSDPATIRHTGISENQALIMISHVKEEIPDIIRHYMRLPSDPGDGAEPLDFRLGVLTQDWVMSDSAMWERVWSPPSVFDNLFKAAKFKPAMSWENLWSERKVRRARKGRDSEPEMQPGKAAELLALLKKSPEKSKVKEERAVETEEPEVKTSRRGKKKAEQPEEPEEPEQKGSRRGRSKKTEESTEPSKGRGRPKKAD</sequence>